<reference evidence="1" key="1">
    <citation type="submission" date="2022-09" db="EMBL/GenBank/DDBJ databases">
        <title>Intensive care unit water sources are persistently colonized with multi-drug resistant bacteria and are the site of extensive horizontal gene transfer of antibiotic resistance genes.</title>
        <authorList>
            <person name="Diorio-Toth L."/>
        </authorList>
    </citation>
    <scope>NUCLEOTIDE SEQUENCE</scope>
    <source>
        <strain evidence="1">GD03659</strain>
    </source>
</reference>
<name>A0AA42WW43_SPHYA</name>
<dbReference type="AlphaFoldDB" id="A0AA42WW43"/>
<evidence type="ECO:0000313" key="1">
    <source>
        <dbReference type="EMBL" id="MDH2132890.1"/>
    </source>
</evidence>
<protein>
    <submittedName>
        <fullName evidence="1">Uncharacterized protein</fullName>
    </submittedName>
</protein>
<gene>
    <name evidence="1" type="ORF">N5J77_17310</name>
</gene>
<evidence type="ECO:0000313" key="2">
    <source>
        <dbReference type="Proteomes" id="UP001162318"/>
    </source>
</evidence>
<accession>A0AA42WW43</accession>
<comment type="caution">
    <text evidence="1">The sequence shown here is derived from an EMBL/GenBank/DDBJ whole genome shotgun (WGS) entry which is preliminary data.</text>
</comment>
<sequence length="57" mass="6228">MVGALFALGTDLVSLVSNLANLMKFVVRNRNPLLSISVWNTLISTFIPAPTRLKRTG</sequence>
<organism evidence="1 2">
    <name type="scientific">Sphingobium yanoikuyae</name>
    <name type="common">Sphingomonas yanoikuyae</name>
    <dbReference type="NCBI Taxonomy" id="13690"/>
    <lineage>
        <taxon>Bacteria</taxon>
        <taxon>Pseudomonadati</taxon>
        <taxon>Pseudomonadota</taxon>
        <taxon>Alphaproteobacteria</taxon>
        <taxon>Sphingomonadales</taxon>
        <taxon>Sphingomonadaceae</taxon>
        <taxon>Sphingobium</taxon>
    </lineage>
</organism>
<dbReference type="EMBL" id="JAOCKX010000026">
    <property type="protein sequence ID" value="MDH2132890.1"/>
    <property type="molecule type" value="Genomic_DNA"/>
</dbReference>
<dbReference type="Proteomes" id="UP001162318">
    <property type="component" value="Unassembled WGS sequence"/>
</dbReference>
<proteinExistence type="predicted"/>